<reference evidence="1" key="1">
    <citation type="submission" date="2020-01" db="EMBL/GenBank/DDBJ databases">
        <authorList>
            <person name="Chen W.-M."/>
        </authorList>
    </citation>
    <scope>NUCLEOTIDE SEQUENCE</scope>
    <source>
        <strain evidence="1">CYK-10</strain>
    </source>
</reference>
<evidence type="ECO:0000313" key="2">
    <source>
        <dbReference type="Proteomes" id="UP001193501"/>
    </source>
</evidence>
<dbReference type="Proteomes" id="UP001193501">
    <property type="component" value="Unassembled WGS sequence"/>
</dbReference>
<dbReference type="RefSeq" id="WP_168776018.1">
    <property type="nucleotide sequence ID" value="NZ_JAABNR010000019.1"/>
</dbReference>
<protein>
    <submittedName>
        <fullName evidence="1">Uncharacterized protein</fullName>
    </submittedName>
</protein>
<keyword evidence="2" id="KW-1185">Reference proteome</keyword>
<accession>A0AAE4YD25</accession>
<sequence>MDLTTGALLRRILATPLSMGAHKLATLLLDGMAWKEGYNGLARGTAAFTTRQLMQGMGISRQHLRTLLTELAQSDLRLERWKDHGHFAPWIFRFNPVDNSDTGDDGLTSRDAKSPLLESHHKTVFAGFIEIDGECPSQPAAWLALIDAAKRALPCAGVAASTIWERFLTFNRAKGKTTVPAGFLLGFMRKWKVCRVKEMPEAAALIAENPAHAAATQDLEALHLAALAPVGNWQFHQADLLRQIGADRYEDRIRVLMDRLGVKRFAAMLAVHGQAVAHGELSA</sequence>
<organism evidence="1 2">
    <name type="scientific">Stagnihabitans tardus</name>
    <dbReference type="NCBI Taxonomy" id="2699202"/>
    <lineage>
        <taxon>Bacteria</taxon>
        <taxon>Pseudomonadati</taxon>
        <taxon>Pseudomonadota</taxon>
        <taxon>Alphaproteobacteria</taxon>
        <taxon>Rhodobacterales</taxon>
        <taxon>Paracoccaceae</taxon>
        <taxon>Stagnihabitans</taxon>
    </lineage>
</organism>
<proteinExistence type="predicted"/>
<dbReference type="EMBL" id="JAABNR010000019">
    <property type="protein sequence ID" value="NBZ89216.1"/>
    <property type="molecule type" value="Genomic_DNA"/>
</dbReference>
<name>A0AAE4YD25_9RHOB</name>
<comment type="caution">
    <text evidence="1">The sequence shown here is derived from an EMBL/GenBank/DDBJ whole genome shotgun (WGS) entry which is preliminary data.</text>
</comment>
<evidence type="ECO:0000313" key="1">
    <source>
        <dbReference type="EMBL" id="NBZ89216.1"/>
    </source>
</evidence>
<gene>
    <name evidence="1" type="ORF">GV832_16625</name>
</gene>
<dbReference type="AlphaFoldDB" id="A0AAE4YD25"/>